<feature type="region of interest" description="Disordered" evidence="1">
    <location>
        <begin position="276"/>
        <end position="300"/>
    </location>
</feature>
<proteinExistence type="predicted"/>
<reference evidence="2" key="1">
    <citation type="submission" date="2022-06" db="EMBL/GenBank/DDBJ databases">
        <authorList>
            <consortium name="SYNGENTA / RWTH Aachen University"/>
        </authorList>
    </citation>
    <scope>NUCLEOTIDE SEQUENCE</scope>
</reference>
<comment type="caution">
    <text evidence="2">The sequence shown here is derived from an EMBL/GenBank/DDBJ whole genome shotgun (WGS) entry which is preliminary data.</text>
</comment>
<evidence type="ECO:0000256" key="1">
    <source>
        <dbReference type="SAM" id="MobiDB-lite"/>
    </source>
</evidence>
<sequence>MVCKTTPLINNTYIDINQGIQNQSEDIKKEEETSTYPASPLDKVEISKELLQSGEENIFHQKESKESIQTASIDYYPTCKIPENYDQENQLIFGNSQQLEEEIYQEQHQELQLPTKKNLEEKEESQLPIKLSPTPVNEITELSCTIDTGKRDNPKATDQGNHSHQGVDHKIQQEYSQKEKKMLETNNRMNKNQEEAIIKEVGGGALQKQNQTTKKIIKEEIVMKTPGGLNQQQKHFSIMTIYKPVLNKFKPVKQRISQECHPPLIEAPHLRNHFIEPLTPNPTEPPDLEGNQESIFNQQD</sequence>
<gene>
    <name evidence="2" type="ORF">PPACK8108_LOCUS18765</name>
</gene>
<dbReference type="EMBL" id="CALTRL010005476">
    <property type="protein sequence ID" value="CAH7684541.1"/>
    <property type="molecule type" value="Genomic_DNA"/>
</dbReference>
<keyword evidence="3" id="KW-1185">Reference proteome</keyword>
<protein>
    <submittedName>
        <fullName evidence="2">Uncharacterized protein</fullName>
    </submittedName>
</protein>
<organism evidence="2 3">
    <name type="scientific">Phakopsora pachyrhizi</name>
    <name type="common">Asian soybean rust disease fungus</name>
    <dbReference type="NCBI Taxonomy" id="170000"/>
    <lineage>
        <taxon>Eukaryota</taxon>
        <taxon>Fungi</taxon>
        <taxon>Dikarya</taxon>
        <taxon>Basidiomycota</taxon>
        <taxon>Pucciniomycotina</taxon>
        <taxon>Pucciniomycetes</taxon>
        <taxon>Pucciniales</taxon>
        <taxon>Phakopsoraceae</taxon>
        <taxon>Phakopsora</taxon>
    </lineage>
</organism>
<dbReference type="AlphaFoldDB" id="A0AAV0BBK9"/>
<evidence type="ECO:0000313" key="3">
    <source>
        <dbReference type="Proteomes" id="UP001153365"/>
    </source>
</evidence>
<feature type="region of interest" description="Disordered" evidence="1">
    <location>
        <begin position="145"/>
        <end position="173"/>
    </location>
</feature>
<accession>A0AAV0BBK9</accession>
<evidence type="ECO:0000313" key="2">
    <source>
        <dbReference type="EMBL" id="CAH7684541.1"/>
    </source>
</evidence>
<feature type="compositionally biased region" description="Polar residues" evidence="1">
    <location>
        <begin position="291"/>
        <end position="300"/>
    </location>
</feature>
<dbReference type="Proteomes" id="UP001153365">
    <property type="component" value="Unassembled WGS sequence"/>
</dbReference>
<name>A0AAV0BBK9_PHAPC</name>